<dbReference type="AlphaFoldDB" id="A0A0D3A329"/>
<dbReference type="SUPFAM" id="SSF52047">
    <property type="entry name" value="RNI-like"/>
    <property type="match status" value="1"/>
</dbReference>
<dbReference type="InterPro" id="IPR057207">
    <property type="entry name" value="FBXL15_LRR"/>
</dbReference>
<dbReference type="Proteomes" id="UP000032141">
    <property type="component" value="Chromosome C1"/>
</dbReference>
<dbReference type="SMR" id="A0A0D3A329"/>
<accession>A0A0D3A329</accession>
<evidence type="ECO:0000259" key="1">
    <source>
        <dbReference type="Pfam" id="PF12937"/>
    </source>
</evidence>
<feature type="domain" description="F-box" evidence="1">
    <location>
        <begin position="90"/>
        <end position="130"/>
    </location>
</feature>
<dbReference type="Pfam" id="PF25372">
    <property type="entry name" value="DUF7885"/>
    <property type="match status" value="1"/>
</dbReference>
<reference evidence="3" key="2">
    <citation type="submission" date="2015-03" db="UniProtKB">
        <authorList>
            <consortium name="EnsemblPlants"/>
        </authorList>
    </citation>
    <scope>IDENTIFICATION</scope>
</reference>
<protein>
    <submittedName>
        <fullName evidence="3">Uncharacterized protein</fullName>
    </submittedName>
</protein>
<name>A0A0D3A329_BRAOL</name>
<dbReference type="PANTHER" id="PTHR38926">
    <property type="entry name" value="F-BOX DOMAIN CONTAINING PROTEIN, EXPRESSED"/>
    <property type="match status" value="1"/>
</dbReference>
<feature type="domain" description="F-box/LRR-repeat protein 15-like leucin rich repeat" evidence="2">
    <location>
        <begin position="182"/>
        <end position="337"/>
    </location>
</feature>
<dbReference type="InterPro" id="IPR036047">
    <property type="entry name" value="F-box-like_dom_sf"/>
</dbReference>
<dbReference type="Gene3D" id="3.80.10.10">
    <property type="entry name" value="Ribonuclease Inhibitor"/>
    <property type="match status" value="1"/>
</dbReference>
<sequence length="358" mass="40728">MRKIASNCTKLIQLDISCSYEIYGQCIEIVGMNCKNIHTLKRNLMQTWEIARLTNCIYVQGLCFETLGNVDSFAIRRYMSQMGSRVHPEWTELPPECLLGIFSRLTMGQRRNGPMLVCKTWTNLCQDPSLNTILDLEAEFLSSPNCIYWWSPEFEEKVNSTIQSVVDQSEGGLKEIRVRHCTNQSLSYVAERCPNLEVLGVTYSPKVTVESMRKIASSCTKLTELDISCSYLISGECIEIVGTNCKNIHTLKRNLMQTSEILRLFMHCTYVHGLCFETSGNIDVFAIRNYMSQLKHLELRFSTVTDKALPFLCKGCPNLEYLDLVGCRYLTSDGVTNGISSLKNLKEIKKPEFTALLH</sequence>
<dbReference type="InterPro" id="IPR032675">
    <property type="entry name" value="LRR_dom_sf"/>
</dbReference>
<evidence type="ECO:0000313" key="4">
    <source>
        <dbReference type="Proteomes" id="UP000032141"/>
    </source>
</evidence>
<dbReference type="InterPro" id="IPR006553">
    <property type="entry name" value="Leu-rich_rpt_Cys-con_subtyp"/>
</dbReference>
<dbReference type="Gramene" id="Bo1g012040.1">
    <property type="protein sequence ID" value="Bo1g012040.1"/>
    <property type="gene ID" value="Bo1g012040"/>
</dbReference>
<dbReference type="Gene3D" id="1.20.1280.50">
    <property type="match status" value="1"/>
</dbReference>
<organism evidence="3 4">
    <name type="scientific">Brassica oleracea var. oleracea</name>
    <dbReference type="NCBI Taxonomy" id="109376"/>
    <lineage>
        <taxon>Eukaryota</taxon>
        <taxon>Viridiplantae</taxon>
        <taxon>Streptophyta</taxon>
        <taxon>Embryophyta</taxon>
        <taxon>Tracheophyta</taxon>
        <taxon>Spermatophyta</taxon>
        <taxon>Magnoliopsida</taxon>
        <taxon>eudicotyledons</taxon>
        <taxon>Gunneridae</taxon>
        <taxon>Pentapetalae</taxon>
        <taxon>rosids</taxon>
        <taxon>malvids</taxon>
        <taxon>Brassicales</taxon>
        <taxon>Brassicaceae</taxon>
        <taxon>Brassiceae</taxon>
        <taxon>Brassica</taxon>
    </lineage>
</organism>
<keyword evidence="4" id="KW-1185">Reference proteome</keyword>
<proteinExistence type="predicted"/>
<dbReference type="PANTHER" id="PTHR38926:SF5">
    <property type="entry name" value="F-BOX AND LEUCINE-RICH REPEAT PROTEIN 6"/>
    <property type="match status" value="1"/>
</dbReference>
<dbReference type="eggNOG" id="KOG1947">
    <property type="taxonomic scope" value="Eukaryota"/>
</dbReference>
<dbReference type="SUPFAM" id="SSF81383">
    <property type="entry name" value="F-box domain"/>
    <property type="match status" value="1"/>
</dbReference>
<evidence type="ECO:0000313" key="3">
    <source>
        <dbReference type="EnsemblPlants" id="Bo1g012040.1"/>
    </source>
</evidence>
<evidence type="ECO:0000259" key="2">
    <source>
        <dbReference type="Pfam" id="PF25372"/>
    </source>
</evidence>
<dbReference type="STRING" id="109376.A0A0D3A329"/>
<dbReference type="Pfam" id="PF12937">
    <property type="entry name" value="F-box-like"/>
    <property type="match status" value="1"/>
</dbReference>
<dbReference type="OMA" id="ISMPSEA"/>
<dbReference type="EnsemblPlants" id="Bo1g012040.1">
    <property type="protein sequence ID" value="Bo1g012040.1"/>
    <property type="gene ID" value="Bo1g012040"/>
</dbReference>
<dbReference type="SMART" id="SM00367">
    <property type="entry name" value="LRR_CC"/>
    <property type="match status" value="5"/>
</dbReference>
<reference evidence="3 4" key="1">
    <citation type="journal article" date="2014" name="Genome Biol.">
        <title>Transcriptome and methylome profiling reveals relics of genome dominance in the mesopolyploid Brassica oleracea.</title>
        <authorList>
            <person name="Parkin I.A."/>
            <person name="Koh C."/>
            <person name="Tang H."/>
            <person name="Robinson S.J."/>
            <person name="Kagale S."/>
            <person name="Clarke W.E."/>
            <person name="Town C.D."/>
            <person name="Nixon J."/>
            <person name="Krishnakumar V."/>
            <person name="Bidwell S.L."/>
            <person name="Denoeud F."/>
            <person name="Belcram H."/>
            <person name="Links M.G."/>
            <person name="Just J."/>
            <person name="Clarke C."/>
            <person name="Bender T."/>
            <person name="Huebert T."/>
            <person name="Mason A.S."/>
            <person name="Pires J.C."/>
            <person name="Barker G."/>
            <person name="Moore J."/>
            <person name="Walley P.G."/>
            <person name="Manoli S."/>
            <person name="Batley J."/>
            <person name="Edwards D."/>
            <person name="Nelson M.N."/>
            <person name="Wang X."/>
            <person name="Paterson A.H."/>
            <person name="King G."/>
            <person name="Bancroft I."/>
            <person name="Chalhoub B."/>
            <person name="Sharpe A.G."/>
        </authorList>
    </citation>
    <scope>NUCLEOTIDE SEQUENCE</scope>
    <source>
        <strain evidence="3 4">cv. TO1000</strain>
    </source>
</reference>
<dbReference type="HOGENOM" id="CLU_044915_3_0_1"/>
<dbReference type="InterPro" id="IPR001810">
    <property type="entry name" value="F-box_dom"/>
</dbReference>